<dbReference type="PANTHER" id="PTHR28089">
    <property type="entry name" value="PROTEIN ZDS1-RELATED"/>
    <property type="match status" value="1"/>
</dbReference>
<feature type="compositionally biased region" description="Polar residues" evidence="1">
    <location>
        <begin position="507"/>
        <end position="516"/>
    </location>
</feature>
<sequence>MPDSNERNPAMRPGSPAVRLHAAPPPPDDHSLASLTNMSFLQTSSRPRDVGGSFASRRGHAAQLSISDPSHHVTEAIGTLYGDDDDGYSDSEGRPVSFAAQPYDAQQRQGDKQYLQQHDQHHGRKPPPEPPEDPRKTLIRSTSDQSPITLSTTSNNDRGDLKKSYTLPSRIPSQRQPSYEGPKSPMSPLSPSLRDVQADKSGSQFPLTHMDNPNDIAQEMHNLQALRRMSMDVGNTSDPDLLPFSSMSLTAIPGTAPQGDDDEGDPSRLLWVPARVHPELDTNAFKNFLENRVQAMKRRSGDSMLSADGSINNTSSLRRKKSMLSRQIDSSGGNAADDYVDGADRLQRKGSQSIPPIPEVSLDELVKDPSKAVQKLARDTQQGQDGGASESGVDSDMILPSAPGMGLRRSTRTTYRKGGSLRGERVPFSKRISERKAAEPEEAAAAPPVPAMPPMPAAPPGHGLTRVQSEPVTENFSRPSRSVRRQQNFAREAPAALSHPASELAPQEQQDYNDYSESYGEDSPALEPQPKPQQLPYRTSSALAQRATPVPQIVETPPPEESSPPSPTESSQQPPARQFPERSSSQKVAQQMYSAQPEEPPARSNKRPTPGRPSQTSPPPSHLTFIPTMNASEDKKLEKKKDTDAESIGSTKSSGWPKWFKSDEKEKKKKEKEKEEQAKKAKAKGGDKSHDNARLDVLQSSIDNVVAKGRESLLLDRESIDNKLTEERKKESTRKASDSKKEKEGFFGGLFGGSKKKSDKEPGSKKKELRPVSPEPPSRPLRPDIDYPWSRFTIIEERAIYRMAHIKLANPRRSLQSQVLLSNFMYSYLAKVQAMHPQIQVPVSPQQKRLEEERKRKEAEEQRRRMEQQQREAQAQQDGNFDFEYHRVSHVPSQTMRDVNANRTLKSGNQYGDTPQHENEAQYIDDSERYAYDHQTDEHGNGNSRQHQNQNGGAYHSSDGYDAGHSGQGGDGVLGDVECELGGNLLTRSERKKNG</sequence>
<dbReference type="STRING" id="1408157.A0A1J7J651"/>
<feature type="compositionally biased region" description="Basic and acidic residues" evidence="1">
    <location>
        <begin position="756"/>
        <end position="770"/>
    </location>
</feature>
<dbReference type="AlphaFoldDB" id="A0A1J7J651"/>
<reference evidence="3 4" key="1">
    <citation type="submission" date="2016-10" db="EMBL/GenBank/DDBJ databases">
        <title>Draft genome sequence of Coniochaeta ligniaria NRRL30616, a lignocellulolytic fungus for bioabatement of inhibitors in plant biomass hydrolysates.</title>
        <authorList>
            <consortium name="DOE Joint Genome Institute"/>
            <person name="Jimenez D.J."/>
            <person name="Hector R.E."/>
            <person name="Riley R."/>
            <person name="Sun H."/>
            <person name="Grigoriev I.V."/>
            <person name="Van Elsas J.D."/>
            <person name="Nichols N.N."/>
        </authorList>
    </citation>
    <scope>NUCLEOTIDE SEQUENCE [LARGE SCALE GENOMIC DNA]</scope>
    <source>
        <strain evidence="3 4">NRRL 30616</strain>
    </source>
</reference>
<dbReference type="GO" id="GO:0005737">
    <property type="term" value="C:cytoplasm"/>
    <property type="evidence" value="ECO:0007669"/>
    <property type="project" value="TreeGrafter"/>
</dbReference>
<feature type="compositionally biased region" description="Polar residues" evidence="1">
    <location>
        <begin position="891"/>
        <end position="913"/>
    </location>
</feature>
<feature type="compositionally biased region" description="Polar residues" evidence="1">
    <location>
        <begin position="581"/>
        <end position="594"/>
    </location>
</feature>
<dbReference type="InterPro" id="IPR013941">
    <property type="entry name" value="ZDS1_C"/>
</dbReference>
<proteinExistence type="predicted"/>
<feature type="region of interest" description="Disordered" evidence="1">
    <location>
        <begin position="840"/>
        <end position="918"/>
    </location>
</feature>
<feature type="region of interest" description="Disordered" evidence="1">
    <location>
        <begin position="299"/>
        <end position="784"/>
    </location>
</feature>
<dbReference type="OrthoDB" id="5589766at2759"/>
<feature type="compositionally biased region" description="Basic and acidic residues" evidence="1">
    <location>
        <begin position="422"/>
        <end position="439"/>
    </location>
</feature>
<feature type="compositionally biased region" description="Polar residues" evidence="1">
    <location>
        <begin position="139"/>
        <end position="156"/>
    </location>
</feature>
<dbReference type="GO" id="GO:0010971">
    <property type="term" value="P:positive regulation of G2/M transition of mitotic cell cycle"/>
    <property type="evidence" value="ECO:0007669"/>
    <property type="project" value="TreeGrafter"/>
</dbReference>
<dbReference type="PANTHER" id="PTHR28089:SF1">
    <property type="entry name" value="PROTEIN ZDS1-RELATED"/>
    <property type="match status" value="1"/>
</dbReference>
<protein>
    <recommendedName>
        <fullName evidence="2">Protein Zds1 C-terminal domain-containing protein</fullName>
    </recommendedName>
</protein>
<feature type="compositionally biased region" description="Polar residues" evidence="1">
    <location>
        <begin position="941"/>
        <end position="952"/>
    </location>
</feature>
<feature type="compositionally biased region" description="Polar residues" evidence="1">
    <location>
        <begin position="33"/>
        <end position="45"/>
    </location>
</feature>
<feature type="compositionally biased region" description="Basic and acidic residues" evidence="1">
    <location>
        <begin position="660"/>
        <end position="694"/>
    </location>
</feature>
<feature type="compositionally biased region" description="Basic and acidic residues" evidence="1">
    <location>
        <begin position="632"/>
        <end position="644"/>
    </location>
</feature>
<dbReference type="EMBL" id="KV875102">
    <property type="protein sequence ID" value="OIW25280.1"/>
    <property type="molecule type" value="Genomic_DNA"/>
</dbReference>
<dbReference type="GO" id="GO:0030010">
    <property type="term" value="P:establishment of cell polarity"/>
    <property type="evidence" value="ECO:0007669"/>
    <property type="project" value="TreeGrafter"/>
</dbReference>
<evidence type="ECO:0000313" key="4">
    <source>
        <dbReference type="Proteomes" id="UP000182658"/>
    </source>
</evidence>
<feature type="compositionally biased region" description="Low complexity" evidence="1">
    <location>
        <begin position="182"/>
        <end position="193"/>
    </location>
</feature>
<feature type="compositionally biased region" description="Basic and acidic residues" evidence="1">
    <location>
        <begin position="708"/>
        <end position="745"/>
    </location>
</feature>
<feature type="compositionally biased region" description="Pro residues" evidence="1">
    <location>
        <begin position="556"/>
        <end position="567"/>
    </location>
</feature>
<evidence type="ECO:0000313" key="3">
    <source>
        <dbReference type="EMBL" id="OIW25280.1"/>
    </source>
</evidence>
<feature type="compositionally biased region" description="Pro residues" evidence="1">
    <location>
        <begin position="447"/>
        <end position="459"/>
    </location>
</feature>
<feature type="region of interest" description="Disordered" evidence="1">
    <location>
        <begin position="934"/>
        <end position="995"/>
    </location>
</feature>
<organism evidence="3 4">
    <name type="scientific">Coniochaeta ligniaria NRRL 30616</name>
    <dbReference type="NCBI Taxonomy" id="1408157"/>
    <lineage>
        <taxon>Eukaryota</taxon>
        <taxon>Fungi</taxon>
        <taxon>Dikarya</taxon>
        <taxon>Ascomycota</taxon>
        <taxon>Pezizomycotina</taxon>
        <taxon>Sordariomycetes</taxon>
        <taxon>Sordariomycetidae</taxon>
        <taxon>Coniochaetales</taxon>
        <taxon>Coniochaetaceae</taxon>
        <taxon>Coniochaeta</taxon>
    </lineage>
</organism>
<feature type="region of interest" description="Disordered" evidence="1">
    <location>
        <begin position="1"/>
        <end position="213"/>
    </location>
</feature>
<dbReference type="InterPro" id="IPR040206">
    <property type="entry name" value="Zds1/2"/>
</dbReference>
<evidence type="ECO:0000256" key="1">
    <source>
        <dbReference type="SAM" id="MobiDB-lite"/>
    </source>
</evidence>
<feature type="domain" description="Protein Zds1 C-terminal" evidence="2">
    <location>
        <begin position="781"/>
        <end position="833"/>
    </location>
</feature>
<dbReference type="Proteomes" id="UP000182658">
    <property type="component" value="Unassembled WGS sequence"/>
</dbReference>
<keyword evidence="4" id="KW-1185">Reference proteome</keyword>
<accession>A0A1J7J651</accession>
<feature type="compositionally biased region" description="Basic and acidic residues" evidence="1">
    <location>
        <begin position="848"/>
        <end position="870"/>
    </location>
</feature>
<name>A0A1J7J651_9PEZI</name>
<feature type="compositionally biased region" description="Polar residues" evidence="1">
    <location>
        <begin position="466"/>
        <end position="489"/>
    </location>
</feature>
<feature type="region of interest" description="Disordered" evidence="1">
    <location>
        <begin position="232"/>
        <end position="268"/>
    </location>
</feature>
<dbReference type="Pfam" id="PF08632">
    <property type="entry name" value="Zds_C"/>
    <property type="match status" value="1"/>
</dbReference>
<gene>
    <name evidence="3" type="ORF">CONLIGDRAFT_87184</name>
</gene>
<dbReference type="InParanoid" id="A0A1J7J651"/>
<evidence type="ECO:0000259" key="2">
    <source>
        <dbReference type="SMART" id="SM01327"/>
    </source>
</evidence>
<dbReference type="SMART" id="SM01327">
    <property type="entry name" value="Zds_C"/>
    <property type="match status" value="1"/>
</dbReference>